<protein>
    <submittedName>
        <fullName evidence="2">Uncharacterized protein</fullName>
    </submittedName>
</protein>
<evidence type="ECO:0000256" key="1">
    <source>
        <dbReference type="SAM" id="Coils"/>
    </source>
</evidence>
<evidence type="ECO:0000313" key="2">
    <source>
        <dbReference type="EMBL" id="KAG5683084.1"/>
    </source>
</evidence>
<feature type="coiled-coil region" evidence="1">
    <location>
        <begin position="12"/>
        <end position="39"/>
    </location>
</feature>
<keyword evidence="1" id="KW-0175">Coiled coil</keyword>
<reference evidence="2" key="1">
    <citation type="submission" date="2021-03" db="EMBL/GenBank/DDBJ databases">
        <title>Chromosome level genome of the anhydrobiotic midge Polypedilum vanderplanki.</title>
        <authorList>
            <person name="Yoshida Y."/>
            <person name="Kikawada T."/>
            <person name="Gusev O."/>
        </authorList>
    </citation>
    <scope>NUCLEOTIDE SEQUENCE</scope>
    <source>
        <strain evidence="2">NIAS01</strain>
        <tissue evidence="2">Whole body or cell culture</tissue>
    </source>
</reference>
<dbReference type="Proteomes" id="UP001107558">
    <property type="component" value="Chromosome 1"/>
</dbReference>
<sequence>MKQMLNEIESGLMSVYNEIVKLSNERQKLKTNQENYTDRKLNGSYGVMVGVMIVCLSNQQGVSSKIKLCSLSGDKALDIDITEIYGYKFINDEFDKSTKIYNLRTRKFTNMNYLKSCAAMKLHIALAKFLEQNNTYIVEDVCILESPFKKVKKPNQKVDISTELNIGNIFERLAKPCDKCRQCYEYIDSYT</sequence>
<evidence type="ECO:0000313" key="3">
    <source>
        <dbReference type="Proteomes" id="UP001107558"/>
    </source>
</evidence>
<name>A0A9J6CMB7_POLVA</name>
<proteinExistence type="predicted"/>
<dbReference type="EMBL" id="JADBJN010000001">
    <property type="protein sequence ID" value="KAG5683084.1"/>
    <property type="molecule type" value="Genomic_DNA"/>
</dbReference>
<accession>A0A9J6CMB7</accession>
<gene>
    <name evidence="2" type="ORF">PVAND_012388</name>
</gene>
<dbReference type="AlphaFoldDB" id="A0A9J6CMB7"/>
<comment type="caution">
    <text evidence="2">The sequence shown here is derived from an EMBL/GenBank/DDBJ whole genome shotgun (WGS) entry which is preliminary data.</text>
</comment>
<keyword evidence="3" id="KW-1185">Reference proteome</keyword>
<organism evidence="2 3">
    <name type="scientific">Polypedilum vanderplanki</name>
    <name type="common">Sleeping chironomid midge</name>
    <dbReference type="NCBI Taxonomy" id="319348"/>
    <lineage>
        <taxon>Eukaryota</taxon>
        <taxon>Metazoa</taxon>
        <taxon>Ecdysozoa</taxon>
        <taxon>Arthropoda</taxon>
        <taxon>Hexapoda</taxon>
        <taxon>Insecta</taxon>
        <taxon>Pterygota</taxon>
        <taxon>Neoptera</taxon>
        <taxon>Endopterygota</taxon>
        <taxon>Diptera</taxon>
        <taxon>Nematocera</taxon>
        <taxon>Chironomoidea</taxon>
        <taxon>Chironomidae</taxon>
        <taxon>Chironominae</taxon>
        <taxon>Polypedilum</taxon>
        <taxon>Polypedilum</taxon>
    </lineage>
</organism>